<dbReference type="SUPFAM" id="SSF48452">
    <property type="entry name" value="TPR-like"/>
    <property type="match status" value="3"/>
</dbReference>
<dbReference type="InterPro" id="IPR052346">
    <property type="entry name" value="O-mannosyl-transferase_TMTC"/>
</dbReference>
<dbReference type="PANTHER" id="PTHR44227">
    <property type="match status" value="1"/>
</dbReference>
<dbReference type="InterPro" id="IPR019734">
    <property type="entry name" value="TPR_rpt"/>
</dbReference>
<comment type="caution">
    <text evidence="5">The sequence shown here is derived from an EMBL/GenBank/DDBJ whole genome shotgun (WGS) entry which is preliminary data.</text>
</comment>
<dbReference type="EMBL" id="BAABFA010000011">
    <property type="protein sequence ID" value="GAA4465861.1"/>
    <property type="molecule type" value="Genomic_DNA"/>
</dbReference>
<evidence type="ECO:0000256" key="4">
    <source>
        <dbReference type="SAM" id="Phobius"/>
    </source>
</evidence>
<dbReference type="PROSITE" id="PS50005">
    <property type="entry name" value="TPR"/>
    <property type="match status" value="6"/>
</dbReference>
<keyword evidence="6" id="KW-1185">Reference proteome</keyword>
<feature type="transmembrane region" description="Helical" evidence="4">
    <location>
        <begin position="403"/>
        <end position="423"/>
    </location>
</feature>
<feature type="repeat" description="TPR" evidence="3">
    <location>
        <begin position="492"/>
        <end position="525"/>
    </location>
</feature>
<dbReference type="PANTHER" id="PTHR44227:SF3">
    <property type="entry name" value="PROTEIN O-MANNOSYL-TRANSFERASE TMTC4"/>
    <property type="match status" value="1"/>
</dbReference>
<organism evidence="5 6">
    <name type="scientific">Nemorincola caseinilytica</name>
    <dbReference type="NCBI Taxonomy" id="2054315"/>
    <lineage>
        <taxon>Bacteria</taxon>
        <taxon>Pseudomonadati</taxon>
        <taxon>Bacteroidota</taxon>
        <taxon>Chitinophagia</taxon>
        <taxon>Chitinophagales</taxon>
        <taxon>Chitinophagaceae</taxon>
        <taxon>Nemorincola</taxon>
    </lineage>
</organism>
<name>A0ABP8NE88_9BACT</name>
<dbReference type="Pfam" id="PF13181">
    <property type="entry name" value="TPR_8"/>
    <property type="match status" value="1"/>
</dbReference>
<feature type="repeat" description="TPR" evidence="3">
    <location>
        <begin position="628"/>
        <end position="661"/>
    </location>
</feature>
<evidence type="ECO:0000256" key="1">
    <source>
        <dbReference type="ARBA" id="ARBA00022737"/>
    </source>
</evidence>
<dbReference type="Pfam" id="PF14559">
    <property type="entry name" value="TPR_19"/>
    <property type="match status" value="2"/>
</dbReference>
<evidence type="ECO:0000313" key="6">
    <source>
        <dbReference type="Proteomes" id="UP001500067"/>
    </source>
</evidence>
<protein>
    <submittedName>
        <fullName evidence="5">Tetratricopeptide repeat protein</fullName>
    </submittedName>
</protein>
<feature type="transmembrane region" description="Helical" evidence="4">
    <location>
        <begin position="220"/>
        <end position="238"/>
    </location>
</feature>
<evidence type="ECO:0000256" key="2">
    <source>
        <dbReference type="ARBA" id="ARBA00022803"/>
    </source>
</evidence>
<evidence type="ECO:0000313" key="5">
    <source>
        <dbReference type="EMBL" id="GAA4465861.1"/>
    </source>
</evidence>
<feature type="transmembrane region" description="Helical" evidence="4">
    <location>
        <begin position="313"/>
        <end position="330"/>
    </location>
</feature>
<keyword evidence="4" id="KW-1133">Transmembrane helix</keyword>
<sequence length="733" mass="83551">MAAATAPGKDLFSIRNLCIILGLVSFAVYFNTIWNGFVMDDVMVLKENRMVLKGASAIPELLTTPHMRGYLIIPNDLYRPLSLVMFALEYSLFGLSPAMHHLFNILTFAGCSIMLFIFLHKFFDGKRVALAFISALIFAVHPVHTEVVANIKSRDELMCFFFAFWSLNVYMNYMRDGKILQLLLGAFLFYLSIISKETVIAFVGVIPVLFFIYKNDDKKRAMLITAATLVAFGIFMGVRSSVLNAYDANNPAANVEFIDNALSGAPDMPLTAVQVFTTKMVVMGHYLKLMFLPYPLVSTYSYNAIPFADLADIRFWASLLVYGALIYFMVTRFIKDRKDPWAFAIMLYLATIFLFSNFPFLMGAELAERFAFFASAGTCLLIGLAIERWIIKGIANDVSQLKTGKVLAILAPLCLLYGGWAAARNAEWKDNVTLYKADVQRAPNDCRLYHNVGSALAEEEYEKEPDSLKKRAIDDEAIGYLRKGAEIYPGYADLYVEIGRIYDRQKRYDSAIKYNSMALKMNPTNFTANNNMGSALLTAGRYRDAIPYFQLALQYNPTFKYAYLNMARCYQQLQRFDSSLINFRHMLEFEPQNIDLYTEIGTAHFMMQNYDSANYYYQLVMKQKPEDPNIVNNIGAVLLNQKKYAEAIPYFQKAVAMSPGYFNAYTNLARSYYFAGQYQAAIETINKEIQIDQQQSIKDIPYIALSYQKLGNMAEAKRYEAISRQYWSNFKLE</sequence>
<feature type="transmembrane region" description="Helical" evidence="4">
    <location>
        <begin position="370"/>
        <end position="391"/>
    </location>
</feature>
<feature type="transmembrane region" description="Helical" evidence="4">
    <location>
        <begin position="342"/>
        <end position="364"/>
    </location>
</feature>
<feature type="repeat" description="TPR" evidence="3">
    <location>
        <begin position="560"/>
        <end position="593"/>
    </location>
</feature>
<accession>A0ABP8NE88</accession>
<keyword evidence="1" id="KW-0677">Repeat</keyword>
<feature type="repeat" description="TPR" evidence="3">
    <location>
        <begin position="662"/>
        <end position="695"/>
    </location>
</feature>
<dbReference type="SMART" id="SM00028">
    <property type="entry name" value="TPR"/>
    <property type="match status" value="6"/>
</dbReference>
<dbReference type="InterPro" id="IPR011990">
    <property type="entry name" value="TPR-like_helical_dom_sf"/>
</dbReference>
<feature type="transmembrane region" description="Helical" evidence="4">
    <location>
        <begin position="102"/>
        <end position="122"/>
    </location>
</feature>
<keyword evidence="4" id="KW-0472">Membrane</keyword>
<feature type="repeat" description="TPR" evidence="3">
    <location>
        <begin position="526"/>
        <end position="559"/>
    </location>
</feature>
<dbReference type="PROSITE" id="PS50293">
    <property type="entry name" value="TPR_REGION"/>
    <property type="match status" value="2"/>
</dbReference>
<feature type="transmembrane region" description="Helical" evidence="4">
    <location>
        <begin position="12"/>
        <end position="34"/>
    </location>
</feature>
<gene>
    <name evidence="5" type="ORF">GCM10023093_18770</name>
</gene>
<feature type="transmembrane region" description="Helical" evidence="4">
    <location>
        <begin position="187"/>
        <end position="213"/>
    </location>
</feature>
<dbReference type="Proteomes" id="UP001500067">
    <property type="component" value="Unassembled WGS sequence"/>
</dbReference>
<reference evidence="6" key="1">
    <citation type="journal article" date="2019" name="Int. J. Syst. Evol. Microbiol.">
        <title>The Global Catalogue of Microorganisms (GCM) 10K type strain sequencing project: providing services to taxonomists for standard genome sequencing and annotation.</title>
        <authorList>
            <consortium name="The Broad Institute Genomics Platform"/>
            <consortium name="The Broad Institute Genome Sequencing Center for Infectious Disease"/>
            <person name="Wu L."/>
            <person name="Ma J."/>
        </authorList>
    </citation>
    <scope>NUCLEOTIDE SEQUENCE [LARGE SCALE GENOMIC DNA]</scope>
    <source>
        <strain evidence="6">JCM 32105</strain>
    </source>
</reference>
<keyword evidence="2 3" id="KW-0802">TPR repeat</keyword>
<evidence type="ECO:0000256" key="3">
    <source>
        <dbReference type="PROSITE-ProRule" id="PRU00339"/>
    </source>
</evidence>
<dbReference type="Gene3D" id="1.25.40.10">
    <property type="entry name" value="Tetratricopeptide repeat domain"/>
    <property type="match status" value="2"/>
</dbReference>
<feature type="repeat" description="TPR" evidence="3">
    <location>
        <begin position="594"/>
        <end position="627"/>
    </location>
</feature>
<keyword evidence="4" id="KW-0812">Transmembrane</keyword>
<proteinExistence type="predicted"/>